<evidence type="ECO:0000313" key="10">
    <source>
        <dbReference type="Proteomes" id="UP000095712"/>
    </source>
</evidence>
<accession>A0A174RCL5</accession>
<evidence type="ECO:0000256" key="5">
    <source>
        <dbReference type="ARBA" id="ARBA00023172"/>
    </source>
</evidence>
<keyword evidence="3" id="KW-0229">DNA integration</keyword>
<protein>
    <submittedName>
        <fullName evidence="9">Tyrosine recombinase XerC</fullName>
    </submittedName>
</protein>
<keyword evidence="5" id="KW-0233">DNA recombination</keyword>
<evidence type="ECO:0000256" key="4">
    <source>
        <dbReference type="ARBA" id="ARBA00023125"/>
    </source>
</evidence>
<organism evidence="9 10">
    <name type="scientific">Blautia wexlerae</name>
    <dbReference type="NCBI Taxonomy" id="418240"/>
    <lineage>
        <taxon>Bacteria</taxon>
        <taxon>Bacillati</taxon>
        <taxon>Bacillota</taxon>
        <taxon>Clostridia</taxon>
        <taxon>Lachnospirales</taxon>
        <taxon>Lachnospiraceae</taxon>
        <taxon>Blautia</taxon>
    </lineage>
</organism>
<dbReference type="Proteomes" id="UP000095712">
    <property type="component" value="Unassembled WGS sequence"/>
</dbReference>
<proteinExistence type="inferred from homology"/>
<dbReference type="GO" id="GO:0015074">
    <property type="term" value="P:DNA integration"/>
    <property type="evidence" value="ECO:0007669"/>
    <property type="project" value="UniProtKB-KW"/>
</dbReference>
<dbReference type="PANTHER" id="PTHR30349">
    <property type="entry name" value="PHAGE INTEGRASE-RELATED"/>
    <property type="match status" value="1"/>
</dbReference>
<dbReference type="Gene3D" id="1.10.150.130">
    <property type="match status" value="1"/>
</dbReference>
<comment type="similarity">
    <text evidence="2">Belongs to the 'phage' integrase family.</text>
</comment>
<dbReference type="GO" id="GO:0006310">
    <property type="term" value="P:DNA recombination"/>
    <property type="evidence" value="ECO:0007669"/>
    <property type="project" value="UniProtKB-KW"/>
</dbReference>
<comment type="function">
    <text evidence="1">Site-specific tyrosine recombinase, which acts by catalyzing the cutting and rejoining of the recombining DNA molecules.</text>
</comment>
<evidence type="ECO:0000256" key="2">
    <source>
        <dbReference type="ARBA" id="ARBA00008857"/>
    </source>
</evidence>
<dbReference type="GO" id="GO:0003677">
    <property type="term" value="F:DNA binding"/>
    <property type="evidence" value="ECO:0007669"/>
    <property type="project" value="UniProtKB-UniRule"/>
</dbReference>
<evidence type="ECO:0000259" key="8">
    <source>
        <dbReference type="PROSITE" id="PS51900"/>
    </source>
</evidence>
<keyword evidence="4 6" id="KW-0238">DNA-binding</keyword>
<sequence>MTDFARLMSDYFVKYLAGQKGSGSNTMKTYRDTFVQLLEFMDEKKHIRADYIEVDSFSYDIINEFLEYLEKEKRVSISTRNNRLAAIRSFFKYTGYHEPKYLNISTSIREISKKKTEGRQMNYLSVNAMEHFLNSFDKTDHKELRCFCIVLLLYESGARVTELCNVRRYDLHLEKPYTIILHGKGDKIRSVPLDGLVADVISNYIQKYRVDDNDFLFFNTRRERLTREGVNYIVHKYFERARLKEASIYPAAISAHCLRHTKAMHLLENGVNLIYIRDLLGHTSVTTTEIYSKANPEVKRKHIEDASRIRDISLDYSTEEKEELLEWLKNSI</sequence>
<dbReference type="InterPro" id="IPR044068">
    <property type="entry name" value="CB"/>
</dbReference>
<dbReference type="InterPro" id="IPR011010">
    <property type="entry name" value="DNA_brk_join_enz"/>
</dbReference>
<evidence type="ECO:0000256" key="1">
    <source>
        <dbReference type="ARBA" id="ARBA00003283"/>
    </source>
</evidence>
<dbReference type="Pfam" id="PF00589">
    <property type="entry name" value="Phage_integrase"/>
    <property type="match status" value="1"/>
</dbReference>
<feature type="domain" description="Tyr recombinase" evidence="7">
    <location>
        <begin position="119"/>
        <end position="304"/>
    </location>
</feature>
<evidence type="ECO:0000256" key="6">
    <source>
        <dbReference type="PROSITE-ProRule" id="PRU01248"/>
    </source>
</evidence>
<dbReference type="PROSITE" id="PS51898">
    <property type="entry name" value="TYR_RECOMBINASE"/>
    <property type="match status" value="1"/>
</dbReference>
<dbReference type="SUPFAM" id="SSF56349">
    <property type="entry name" value="DNA breaking-rejoining enzymes"/>
    <property type="match status" value="1"/>
</dbReference>
<gene>
    <name evidence="9" type="primary">xerC_1</name>
    <name evidence="9" type="ORF">ERS852523_02964</name>
</gene>
<dbReference type="InterPro" id="IPR004107">
    <property type="entry name" value="Integrase_SAM-like_N"/>
</dbReference>
<reference evidence="9 10" key="1">
    <citation type="submission" date="2015-09" db="EMBL/GenBank/DDBJ databases">
        <authorList>
            <consortium name="Pathogen Informatics"/>
        </authorList>
    </citation>
    <scope>NUCLEOTIDE SEQUENCE [LARGE SCALE GENOMIC DNA]</scope>
    <source>
        <strain evidence="9 10">2789STDY5834911</strain>
    </source>
</reference>
<dbReference type="InterPro" id="IPR050090">
    <property type="entry name" value="Tyrosine_recombinase_XerCD"/>
</dbReference>
<dbReference type="InterPro" id="IPR002104">
    <property type="entry name" value="Integrase_catalytic"/>
</dbReference>
<dbReference type="Gene3D" id="1.10.443.10">
    <property type="entry name" value="Intergrase catalytic core"/>
    <property type="match status" value="1"/>
</dbReference>
<dbReference type="EMBL" id="CZAW01000036">
    <property type="protein sequence ID" value="CUP83242.1"/>
    <property type="molecule type" value="Genomic_DNA"/>
</dbReference>
<dbReference type="PANTHER" id="PTHR30349:SF41">
    <property type="entry name" value="INTEGRASE_RECOMBINASE PROTEIN MJ0367-RELATED"/>
    <property type="match status" value="1"/>
</dbReference>
<evidence type="ECO:0000313" key="9">
    <source>
        <dbReference type="EMBL" id="CUP83242.1"/>
    </source>
</evidence>
<evidence type="ECO:0000256" key="3">
    <source>
        <dbReference type="ARBA" id="ARBA00022908"/>
    </source>
</evidence>
<dbReference type="PROSITE" id="PS51900">
    <property type="entry name" value="CB"/>
    <property type="match status" value="1"/>
</dbReference>
<dbReference type="InterPro" id="IPR010998">
    <property type="entry name" value="Integrase_recombinase_N"/>
</dbReference>
<dbReference type="RefSeq" id="WP_055152552.1">
    <property type="nucleotide sequence ID" value="NZ_CZAW01000036.1"/>
</dbReference>
<dbReference type="Pfam" id="PF13495">
    <property type="entry name" value="Phage_int_SAM_4"/>
    <property type="match status" value="1"/>
</dbReference>
<name>A0A174RCL5_9FIRM</name>
<dbReference type="AlphaFoldDB" id="A0A174RCL5"/>
<dbReference type="InterPro" id="IPR013762">
    <property type="entry name" value="Integrase-like_cat_sf"/>
</dbReference>
<feature type="domain" description="Core-binding (CB)" evidence="8">
    <location>
        <begin position="3"/>
        <end position="95"/>
    </location>
</feature>
<evidence type="ECO:0000259" key="7">
    <source>
        <dbReference type="PROSITE" id="PS51898"/>
    </source>
</evidence>